<dbReference type="Gene3D" id="1.20.1560.10">
    <property type="entry name" value="ABC transporter type 1, transmembrane domain"/>
    <property type="match status" value="1"/>
</dbReference>
<dbReference type="PANTHER" id="PTHR43394">
    <property type="entry name" value="ATP-DEPENDENT PERMEASE MDL1, MITOCHONDRIAL"/>
    <property type="match status" value="1"/>
</dbReference>
<evidence type="ECO:0000256" key="12">
    <source>
        <dbReference type="SAM" id="Phobius"/>
    </source>
</evidence>
<dbReference type="GO" id="GO:0006508">
    <property type="term" value="P:proteolysis"/>
    <property type="evidence" value="ECO:0007669"/>
    <property type="project" value="InterPro"/>
</dbReference>
<evidence type="ECO:0000256" key="10">
    <source>
        <dbReference type="ARBA" id="ARBA00023136"/>
    </source>
</evidence>
<dbReference type="Pfam" id="PF00005">
    <property type="entry name" value="ABC_tran"/>
    <property type="match status" value="1"/>
</dbReference>
<keyword evidence="7" id="KW-0645">Protease</keyword>
<dbReference type="GO" id="GO:0016887">
    <property type="term" value="F:ATP hydrolysis activity"/>
    <property type="evidence" value="ECO:0007669"/>
    <property type="project" value="InterPro"/>
</dbReference>
<evidence type="ECO:0000259" key="15">
    <source>
        <dbReference type="PROSITE" id="PS50990"/>
    </source>
</evidence>
<dbReference type="GO" id="GO:0005886">
    <property type="term" value="C:plasma membrane"/>
    <property type="evidence" value="ECO:0007669"/>
    <property type="project" value="UniProtKB-SubCell"/>
</dbReference>
<dbReference type="PROSITE" id="PS50893">
    <property type="entry name" value="ABC_TRANSPORTER_2"/>
    <property type="match status" value="1"/>
</dbReference>
<feature type="transmembrane region" description="Helical" evidence="12">
    <location>
        <begin position="165"/>
        <end position="186"/>
    </location>
</feature>
<dbReference type="KEGG" id="mana:MAMMFC1_02336"/>
<dbReference type="CDD" id="cd18588">
    <property type="entry name" value="ABC_6TM_CyaB_HlyB_like"/>
    <property type="match status" value="1"/>
</dbReference>
<feature type="compositionally biased region" description="Polar residues" evidence="11">
    <location>
        <begin position="1"/>
        <end position="16"/>
    </location>
</feature>
<feature type="region of interest" description="Disordered" evidence="11">
    <location>
        <begin position="1"/>
        <end position="21"/>
    </location>
</feature>
<dbReference type="InterPro" id="IPR017871">
    <property type="entry name" value="ABC_transporter-like_CS"/>
</dbReference>
<reference evidence="16 17" key="1">
    <citation type="journal article" date="2018" name="Int. J. Syst. Evol. Microbiol.">
        <title>Methylomusa anaerophila gen. nov., sp. nov., an anaerobic methanol-utilizing bacterium isolated from a microbial fuel cell.</title>
        <authorList>
            <person name="Amano N."/>
            <person name="Yamamuro A."/>
            <person name="Miyahara M."/>
            <person name="Kouzuma A."/>
            <person name="Abe T."/>
            <person name="Watanabe K."/>
        </authorList>
    </citation>
    <scope>NUCLEOTIDE SEQUENCE [LARGE SCALE GENOMIC DNA]</scope>
    <source>
        <strain evidence="16 17">MMFC1</strain>
    </source>
</reference>
<feature type="transmembrane region" description="Helical" evidence="12">
    <location>
        <begin position="206"/>
        <end position="227"/>
    </location>
</feature>
<accession>A0A348AKQ4</accession>
<name>A0A348AKQ4_9FIRM</name>
<dbReference type="InterPro" id="IPR010132">
    <property type="entry name" value="ATPase_T1SS_HlyB"/>
</dbReference>
<dbReference type="PANTHER" id="PTHR43394:SF1">
    <property type="entry name" value="ATP-BINDING CASSETTE SUB-FAMILY B MEMBER 10, MITOCHONDRIAL"/>
    <property type="match status" value="1"/>
</dbReference>
<evidence type="ECO:0000256" key="11">
    <source>
        <dbReference type="SAM" id="MobiDB-lite"/>
    </source>
</evidence>
<evidence type="ECO:0000256" key="5">
    <source>
        <dbReference type="ARBA" id="ARBA00022741"/>
    </source>
</evidence>
<dbReference type="SMART" id="SM00382">
    <property type="entry name" value="AAA"/>
    <property type="match status" value="1"/>
</dbReference>
<evidence type="ECO:0000259" key="14">
    <source>
        <dbReference type="PROSITE" id="PS50929"/>
    </source>
</evidence>
<dbReference type="NCBIfam" id="TIGR01846">
    <property type="entry name" value="type_I_sec_HlyB"/>
    <property type="match status" value="1"/>
</dbReference>
<feature type="transmembrane region" description="Helical" evidence="12">
    <location>
        <begin position="276"/>
        <end position="297"/>
    </location>
</feature>
<keyword evidence="4 12" id="KW-0812">Transmembrane</keyword>
<evidence type="ECO:0000256" key="8">
    <source>
        <dbReference type="ARBA" id="ARBA00022840"/>
    </source>
</evidence>
<dbReference type="PROSITE" id="PS50990">
    <property type="entry name" value="PEPTIDASE_C39"/>
    <property type="match status" value="1"/>
</dbReference>
<feature type="domain" description="ABC transporter" evidence="13">
    <location>
        <begin position="482"/>
        <end position="717"/>
    </location>
</feature>
<evidence type="ECO:0000313" key="16">
    <source>
        <dbReference type="EMBL" id="BBB91652.1"/>
    </source>
</evidence>
<sequence>MTDTSQQPLESGQNQARRGKPDTGLACLVTAARILGIPADQEQMRRAYVTGSGGMDTLTMLRAAKDLSLKARQARPPQDIFFRLPFPAIVRLNNGNYAVVVRTDGSNVLVIDPCRPQPFAIPAENFFRVWEGEMIFLTRRFSLPAKAKKFGISWFLPIVIQYRKFFIQVLFLSFILQLFGLVSPLFTQIIIDKVLVHRGLGTLDVLVLGMSVMAVFQAWMTGLRAYLFTHTTNKIDVVLSSQLFRHIMALPLKYFETWQVGDVVSRVRELDHIRQFITGSSLTLVLDIIFAVVYVAVMFTYSSLLSIIALLALPVFIILNLIVSPLFRRLLNERFLIGAENQSFLIETVTGMQTVKAMAVEPQLVQKYEQILARYVKAVFSSTNLANVAGNIGTFIQQFFNLAILWVGAHTVMDGKMSVGQLIAFQMLAGQVTAPVMRLVNMWQYFQQTMVSVDRVGDIMNETAEPAFNPSRTTLPAIRGEIVLDRVTFRYRQDTSEVLHQVSLHIKPGMRVGIVGRSGSGKSTLTKLVQRLYVPESGRVLIDGVDLFQVEPAWLRRQIGVVLQENYLFSGSVGDNIAQADQSASPEAIMRAAEIAGAREFIARHPAGYDMPVGERGSLLSGGQRQRIAIARALLTNPKILIFDEATSALDYESERIIMENLDRIAEGRTMVLIAHRLSTVRNCDKIVVLERGKIVEQGTHEELMQRQGYYYRMYQQQER</sequence>
<evidence type="ECO:0000256" key="9">
    <source>
        <dbReference type="ARBA" id="ARBA00022989"/>
    </source>
</evidence>
<dbReference type="GO" id="GO:0015421">
    <property type="term" value="F:ABC-type oligopeptide transporter activity"/>
    <property type="evidence" value="ECO:0007669"/>
    <property type="project" value="TreeGrafter"/>
</dbReference>
<dbReference type="PROSITE" id="PS00211">
    <property type="entry name" value="ABC_TRANSPORTER_1"/>
    <property type="match status" value="1"/>
</dbReference>
<dbReference type="Proteomes" id="UP000276437">
    <property type="component" value="Chromosome"/>
</dbReference>
<dbReference type="GO" id="GO:0005524">
    <property type="term" value="F:ATP binding"/>
    <property type="evidence" value="ECO:0007669"/>
    <property type="project" value="UniProtKB-KW"/>
</dbReference>
<evidence type="ECO:0000256" key="3">
    <source>
        <dbReference type="ARBA" id="ARBA00022475"/>
    </source>
</evidence>
<dbReference type="InterPro" id="IPR039421">
    <property type="entry name" value="Type_1_exporter"/>
</dbReference>
<dbReference type="AlphaFoldDB" id="A0A348AKQ4"/>
<keyword evidence="3" id="KW-1003">Cell membrane</keyword>
<evidence type="ECO:0000256" key="2">
    <source>
        <dbReference type="ARBA" id="ARBA00022448"/>
    </source>
</evidence>
<dbReference type="PROSITE" id="PS50929">
    <property type="entry name" value="ABC_TM1F"/>
    <property type="match status" value="1"/>
</dbReference>
<dbReference type="RefSeq" id="WP_126308642.1">
    <property type="nucleotide sequence ID" value="NZ_AP018449.1"/>
</dbReference>
<keyword evidence="6" id="KW-0378">Hydrolase</keyword>
<proteinExistence type="predicted"/>
<protein>
    <submittedName>
        <fullName evidence="16">Toxin RTX-I translocation ATP-binding protein</fullName>
    </submittedName>
</protein>
<keyword evidence="10 12" id="KW-0472">Membrane</keyword>
<dbReference type="Pfam" id="PF00664">
    <property type="entry name" value="ABC_membrane"/>
    <property type="match status" value="1"/>
</dbReference>
<dbReference type="Pfam" id="PF03412">
    <property type="entry name" value="Peptidase_C39"/>
    <property type="match status" value="1"/>
</dbReference>
<evidence type="ECO:0000256" key="4">
    <source>
        <dbReference type="ARBA" id="ARBA00022692"/>
    </source>
</evidence>
<feature type="domain" description="ABC transmembrane type-1" evidence="14">
    <location>
        <begin position="167"/>
        <end position="448"/>
    </location>
</feature>
<keyword evidence="2" id="KW-0813">Transport</keyword>
<evidence type="ECO:0000313" key="17">
    <source>
        <dbReference type="Proteomes" id="UP000276437"/>
    </source>
</evidence>
<dbReference type="InterPro" id="IPR011527">
    <property type="entry name" value="ABC1_TM_dom"/>
</dbReference>
<dbReference type="SUPFAM" id="SSF90123">
    <property type="entry name" value="ABC transporter transmembrane region"/>
    <property type="match status" value="1"/>
</dbReference>
<dbReference type="GO" id="GO:0008234">
    <property type="term" value="F:cysteine-type peptidase activity"/>
    <property type="evidence" value="ECO:0007669"/>
    <property type="project" value="UniProtKB-KW"/>
</dbReference>
<dbReference type="Gene3D" id="3.90.70.10">
    <property type="entry name" value="Cysteine proteinases"/>
    <property type="match status" value="1"/>
</dbReference>
<evidence type="ECO:0000256" key="6">
    <source>
        <dbReference type="ARBA" id="ARBA00022801"/>
    </source>
</evidence>
<feature type="domain" description="Peptidase C39" evidence="15">
    <location>
        <begin position="15"/>
        <end position="137"/>
    </location>
</feature>
<dbReference type="EMBL" id="AP018449">
    <property type="protein sequence ID" value="BBB91652.1"/>
    <property type="molecule type" value="Genomic_DNA"/>
</dbReference>
<feature type="transmembrane region" description="Helical" evidence="12">
    <location>
        <begin position="303"/>
        <end position="327"/>
    </location>
</feature>
<dbReference type="InterPro" id="IPR036640">
    <property type="entry name" value="ABC1_TM_sf"/>
</dbReference>
<dbReference type="GO" id="GO:0030256">
    <property type="term" value="C:type I protein secretion system complex"/>
    <property type="evidence" value="ECO:0007669"/>
    <property type="project" value="InterPro"/>
</dbReference>
<evidence type="ECO:0000256" key="7">
    <source>
        <dbReference type="ARBA" id="ARBA00022807"/>
    </source>
</evidence>
<dbReference type="GO" id="GO:0030253">
    <property type="term" value="P:protein secretion by the type I secretion system"/>
    <property type="evidence" value="ECO:0007669"/>
    <property type="project" value="InterPro"/>
</dbReference>
<dbReference type="OrthoDB" id="9762778at2"/>
<keyword evidence="5" id="KW-0547">Nucleotide-binding</keyword>
<dbReference type="InterPro" id="IPR003593">
    <property type="entry name" value="AAA+_ATPase"/>
</dbReference>
<dbReference type="InterPro" id="IPR005074">
    <property type="entry name" value="Peptidase_C39"/>
</dbReference>
<dbReference type="InterPro" id="IPR027417">
    <property type="entry name" value="P-loop_NTPase"/>
</dbReference>
<keyword evidence="17" id="KW-1185">Reference proteome</keyword>
<evidence type="ECO:0000256" key="1">
    <source>
        <dbReference type="ARBA" id="ARBA00004651"/>
    </source>
</evidence>
<dbReference type="InterPro" id="IPR003439">
    <property type="entry name" value="ABC_transporter-like_ATP-bd"/>
</dbReference>
<gene>
    <name evidence="16" type="primary">apxIB_3</name>
    <name evidence="16" type="ORF">MAMMFC1_02336</name>
</gene>
<keyword evidence="8 16" id="KW-0067">ATP-binding</keyword>
<dbReference type="Gene3D" id="3.40.50.300">
    <property type="entry name" value="P-loop containing nucleotide triphosphate hydrolases"/>
    <property type="match status" value="1"/>
</dbReference>
<evidence type="ECO:0000259" key="13">
    <source>
        <dbReference type="PROSITE" id="PS50893"/>
    </source>
</evidence>
<comment type="subcellular location">
    <subcellularLocation>
        <location evidence="1">Cell membrane</location>
        <topology evidence="1">Multi-pass membrane protein</topology>
    </subcellularLocation>
</comment>
<organism evidence="16 17">
    <name type="scientific">Methylomusa anaerophila</name>
    <dbReference type="NCBI Taxonomy" id="1930071"/>
    <lineage>
        <taxon>Bacteria</taxon>
        <taxon>Bacillati</taxon>
        <taxon>Bacillota</taxon>
        <taxon>Negativicutes</taxon>
        <taxon>Selenomonadales</taxon>
        <taxon>Sporomusaceae</taxon>
        <taxon>Methylomusa</taxon>
    </lineage>
</organism>
<keyword evidence="7" id="KW-0788">Thiol protease</keyword>
<dbReference type="SUPFAM" id="SSF52540">
    <property type="entry name" value="P-loop containing nucleoside triphosphate hydrolases"/>
    <property type="match status" value="1"/>
</dbReference>
<keyword evidence="9 12" id="KW-1133">Transmembrane helix</keyword>
<dbReference type="FunFam" id="3.40.50.300:FF:000299">
    <property type="entry name" value="ABC transporter ATP-binding protein/permease"/>
    <property type="match status" value="1"/>
</dbReference>